<dbReference type="EMBL" id="BAAABX010000023">
    <property type="protein sequence ID" value="GAA0402166.1"/>
    <property type="molecule type" value="Genomic_DNA"/>
</dbReference>
<dbReference type="Proteomes" id="UP001500879">
    <property type="component" value="Unassembled WGS sequence"/>
</dbReference>
<comment type="caution">
    <text evidence="3">The sequence shown here is derived from an EMBL/GenBank/DDBJ whole genome shotgun (WGS) entry which is preliminary data.</text>
</comment>
<protein>
    <submittedName>
        <fullName evidence="3">Alpha/beta hydrolase</fullName>
    </submittedName>
</protein>
<reference evidence="3 4" key="1">
    <citation type="journal article" date="2019" name="Int. J. Syst. Evol. Microbiol.">
        <title>The Global Catalogue of Microorganisms (GCM) 10K type strain sequencing project: providing services to taxonomists for standard genome sequencing and annotation.</title>
        <authorList>
            <consortium name="The Broad Institute Genomics Platform"/>
            <consortium name="The Broad Institute Genome Sequencing Center for Infectious Disease"/>
            <person name="Wu L."/>
            <person name="Ma J."/>
        </authorList>
    </citation>
    <scope>NUCLEOTIDE SEQUENCE [LARGE SCALE GENOMIC DNA]</scope>
    <source>
        <strain evidence="3 4">JCM 4788</strain>
    </source>
</reference>
<evidence type="ECO:0000313" key="4">
    <source>
        <dbReference type="Proteomes" id="UP001500879"/>
    </source>
</evidence>
<name>A0ABN0YN91_9ACTN</name>
<gene>
    <name evidence="3" type="ORF">GCM10010357_24060</name>
</gene>
<dbReference type="Gene3D" id="3.40.50.1820">
    <property type="entry name" value="alpha/beta hydrolase"/>
    <property type="match status" value="1"/>
</dbReference>
<dbReference type="InterPro" id="IPR029058">
    <property type="entry name" value="AB_hydrolase_fold"/>
</dbReference>
<dbReference type="GO" id="GO:0016787">
    <property type="term" value="F:hydrolase activity"/>
    <property type="evidence" value="ECO:0007669"/>
    <property type="project" value="UniProtKB-KW"/>
</dbReference>
<feature type="signal peptide" evidence="2">
    <location>
        <begin position="1"/>
        <end position="32"/>
    </location>
</feature>
<evidence type="ECO:0000313" key="3">
    <source>
        <dbReference type="EMBL" id="GAA0402166.1"/>
    </source>
</evidence>
<dbReference type="RefSeq" id="WP_344023004.1">
    <property type="nucleotide sequence ID" value="NZ_BAAABX010000023.1"/>
</dbReference>
<proteinExistence type="predicted"/>
<keyword evidence="4" id="KW-1185">Reference proteome</keyword>
<feature type="chain" id="PRO_5046773054" evidence="2">
    <location>
        <begin position="33"/>
        <end position="454"/>
    </location>
</feature>
<accession>A0ABN0YN91</accession>
<evidence type="ECO:0000256" key="1">
    <source>
        <dbReference type="SAM" id="MobiDB-lite"/>
    </source>
</evidence>
<feature type="compositionally biased region" description="Basic and acidic residues" evidence="1">
    <location>
        <begin position="438"/>
        <end position="454"/>
    </location>
</feature>
<sequence length="454" mass="46946">MRTRPVRRLARHLAIGCAALALTIAPAVTAPAATAGVHRTGTLADGATWVADVPAHWNGTLLLFAHGYGPARAQDAPDPATGAALLAEGYALAGSSYDPHGSQWALGSAVRDQFATLDAFTADLGRPRRTLSVGQSMGGLVNARIAARPHGRIAGALGLCGLVAGGLDLNDYQLAGETALAALLAPDERIPLTGYPDAAAATAAANSLTAAVVSAQRTPQGRARIALASAYLNLPPWAAGQDPPGAGDPAGQEAQQYRWLASGQLGFIMSARYAVEQAAGGDSGSTEGVNWAALLARSSRRGEVRALYRAAGLDLDTDLGALSRTPAHRADPAATRWTARTSTAGGRLGVPLLDLHTTADPLVPAEQETAFAARVRAHGDDRLLRQAFAARPGHCAFTPQEILAALHALVRRLDTGHWPGTGAAALAADQPAGTTAFTDRRPGRLVTPDRRRTR</sequence>
<evidence type="ECO:0000256" key="2">
    <source>
        <dbReference type="SAM" id="SignalP"/>
    </source>
</evidence>
<keyword evidence="2" id="KW-0732">Signal</keyword>
<keyword evidence="3" id="KW-0378">Hydrolase</keyword>
<feature type="region of interest" description="Disordered" evidence="1">
    <location>
        <begin position="429"/>
        <end position="454"/>
    </location>
</feature>
<dbReference type="SUPFAM" id="SSF53474">
    <property type="entry name" value="alpha/beta-Hydrolases"/>
    <property type="match status" value="1"/>
</dbReference>
<organism evidence="3 4">
    <name type="scientific">Streptomyces luteireticuli</name>
    <dbReference type="NCBI Taxonomy" id="173858"/>
    <lineage>
        <taxon>Bacteria</taxon>
        <taxon>Bacillati</taxon>
        <taxon>Actinomycetota</taxon>
        <taxon>Actinomycetes</taxon>
        <taxon>Kitasatosporales</taxon>
        <taxon>Streptomycetaceae</taxon>
        <taxon>Streptomyces</taxon>
    </lineage>
</organism>